<feature type="active site" description="Tele-phosphohistidine intermediate" evidence="1">
    <location>
        <position position="10"/>
    </location>
</feature>
<sequence>METTVFLVRHGESVENSKGIFSGRKDSGLTEKGVKQAKNLAAYFSKKSIAALYTSSVNRAVKTAEIIGNKLGLLPIKCNELNEIKGGDLEGMPSFLAVLKCVKLYIGGILSGINLKGLRPKGGENFYELRTRMINALYKIVNKHKGKNIVVVSHSGPLKEFLGSLLRKKVNIFNYYGFLLHNGRVSIIKYDFDKRKFSILCIDKKVCLLS</sequence>
<evidence type="ECO:0000256" key="1">
    <source>
        <dbReference type="PIRSR" id="PIRSR613078-1"/>
    </source>
</evidence>
<dbReference type="SUPFAM" id="SSF53254">
    <property type="entry name" value="Phosphoglycerate mutase-like"/>
    <property type="match status" value="1"/>
</dbReference>
<feature type="binding site" evidence="2">
    <location>
        <position position="59"/>
    </location>
    <ligand>
        <name>substrate</name>
    </ligand>
</feature>
<dbReference type="EMBL" id="DRVY01000015">
    <property type="protein sequence ID" value="HHR91968.1"/>
    <property type="molecule type" value="Genomic_DNA"/>
</dbReference>
<gene>
    <name evidence="3" type="ORF">ENL96_00425</name>
</gene>
<dbReference type="InterPro" id="IPR001345">
    <property type="entry name" value="PG/BPGM_mutase_AS"/>
</dbReference>
<protein>
    <submittedName>
        <fullName evidence="3">Histidine phosphatase family protein</fullName>
    </submittedName>
</protein>
<accession>A0A7C5URA2</accession>
<name>A0A7C5URA2_UNCC3</name>
<dbReference type="GO" id="GO:0005737">
    <property type="term" value="C:cytoplasm"/>
    <property type="evidence" value="ECO:0007669"/>
    <property type="project" value="TreeGrafter"/>
</dbReference>
<reference evidence="3" key="1">
    <citation type="journal article" date="2020" name="mSystems">
        <title>Genome- and Community-Level Interaction Insights into Carbon Utilization and Element Cycling Functions of Hydrothermarchaeota in Hydrothermal Sediment.</title>
        <authorList>
            <person name="Zhou Z."/>
            <person name="Liu Y."/>
            <person name="Xu W."/>
            <person name="Pan J."/>
            <person name="Luo Z.H."/>
            <person name="Li M."/>
        </authorList>
    </citation>
    <scope>NUCLEOTIDE SEQUENCE [LARGE SCALE GENOMIC DNA]</scope>
    <source>
        <strain evidence="3">SpSt-1042</strain>
    </source>
</reference>
<dbReference type="SMART" id="SM00855">
    <property type="entry name" value="PGAM"/>
    <property type="match status" value="1"/>
</dbReference>
<feature type="binding site" evidence="2">
    <location>
        <begin position="9"/>
        <end position="16"/>
    </location>
    <ligand>
        <name>substrate</name>
    </ligand>
</feature>
<dbReference type="PANTHER" id="PTHR48100">
    <property type="entry name" value="BROAD-SPECIFICITY PHOSPHATASE YOR283W-RELATED"/>
    <property type="match status" value="1"/>
</dbReference>
<proteinExistence type="predicted"/>
<dbReference type="InterPro" id="IPR050275">
    <property type="entry name" value="PGM_Phosphatase"/>
</dbReference>
<dbReference type="InterPro" id="IPR029033">
    <property type="entry name" value="His_PPase_superfam"/>
</dbReference>
<evidence type="ECO:0000313" key="3">
    <source>
        <dbReference type="EMBL" id="HHR91968.1"/>
    </source>
</evidence>
<dbReference type="Gene3D" id="3.40.50.1240">
    <property type="entry name" value="Phosphoglycerate mutase-like"/>
    <property type="match status" value="1"/>
</dbReference>
<dbReference type="PANTHER" id="PTHR48100:SF59">
    <property type="entry name" value="ADENOSYLCOBALAMIN_ALPHA-RIBAZOLE PHOSPHATASE"/>
    <property type="match status" value="1"/>
</dbReference>
<dbReference type="AlphaFoldDB" id="A0A7C5URA2"/>
<dbReference type="InterPro" id="IPR013078">
    <property type="entry name" value="His_Pase_superF_clade-1"/>
</dbReference>
<organism evidence="3">
    <name type="scientific">candidate division CPR3 bacterium</name>
    <dbReference type="NCBI Taxonomy" id="2268181"/>
    <lineage>
        <taxon>Bacteria</taxon>
        <taxon>Bacteria division CPR3</taxon>
    </lineage>
</organism>
<comment type="caution">
    <text evidence="3">The sequence shown here is derived from an EMBL/GenBank/DDBJ whole genome shotgun (WGS) entry which is preliminary data.</text>
</comment>
<feature type="active site" description="Proton donor/acceptor" evidence="1">
    <location>
        <position position="83"/>
    </location>
</feature>
<dbReference type="CDD" id="cd07067">
    <property type="entry name" value="HP_PGM_like"/>
    <property type="match status" value="1"/>
</dbReference>
<dbReference type="Pfam" id="PF00300">
    <property type="entry name" value="His_Phos_1"/>
    <property type="match status" value="1"/>
</dbReference>
<dbReference type="PROSITE" id="PS00175">
    <property type="entry name" value="PG_MUTASE"/>
    <property type="match status" value="1"/>
</dbReference>
<evidence type="ECO:0000256" key="2">
    <source>
        <dbReference type="PIRSR" id="PIRSR613078-2"/>
    </source>
</evidence>
<dbReference type="GO" id="GO:0016791">
    <property type="term" value="F:phosphatase activity"/>
    <property type="evidence" value="ECO:0007669"/>
    <property type="project" value="TreeGrafter"/>
</dbReference>